<organism evidence="1">
    <name type="scientific">Desulfovibrio sp. U5L</name>
    <dbReference type="NCBI Taxonomy" id="596152"/>
    <lineage>
        <taxon>Bacteria</taxon>
        <taxon>Pseudomonadati</taxon>
        <taxon>Thermodesulfobacteriota</taxon>
        <taxon>Desulfovibrionia</taxon>
        <taxon>Desulfovibrionales</taxon>
        <taxon>Desulfovibrionaceae</taxon>
        <taxon>Desulfovibrio</taxon>
    </lineage>
</organism>
<evidence type="ECO:0000313" key="1">
    <source>
        <dbReference type="EMBL" id="EIG53130.1"/>
    </source>
</evidence>
<reference evidence="1" key="1">
    <citation type="submission" date="2011-11" db="EMBL/GenBank/DDBJ databases">
        <title>Improved High-Quality Draft sequence of Desulfovibrio sp. U5L.</title>
        <authorList>
            <consortium name="US DOE Joint Genome Institute"/>
            <person name="Lucas S."/>
            <person name="Han J."/>
            <person name="Lapidus A."/>
            <person name="Cheng J.-F."/>
            <person name="Goodwin L."/>
            <person name="Pitluck S."/>
            <person name="Peters L."/>
            <person name="Ovchinnikova G."/>
            <person name="Held B."/>
            <person name="Detter J.C."/>
            <person name="Han C."/>
            <person name="Tapia R."/>
            <person name="Land M."/>
            <person name="Hauser L."/>
            <person name="Kyrpides N."/>
            <person name="Ivanova N."/>
            <person name="Pagani I."/>
            <person name="Gabster J."/>
            <person name="Walker C."/>
            <person name="Stolyar S."/>
            <person name="Stahl D."/>
            <person name="Arkin A."/>
            <person name="Dehal P."/>
            <person name="Hazen T."/>
            <person name="Woyke T."/>
        </authorList>
    </citation>
    <scope>NUCLEOTIDE SEQUENCE [LARGE SCALE GENOMIC DNA]</scope>
    <source>
        <strain evidence="1">U5L</strain>
    </source>
</reference>
<dbReference type="STRING" id="596152.DesU5LDRAFT_1441"/>
<dbReference type="HOGENOM" id="CLU_144046_0_0_7"/>
<gene>
    <name evidence="1" type="ORF">DesU5LDRAFT_1441</name>
</gene>
<accession>I2Q024</accession>
<sequence length="155" mass="15383">MALRLSTGLRNTMLADASLQDAMANGVLYIYSGPQPTDPDAAASGTLLLKVTVGSGAFAHGTATNGLNLGTPAAGVISKATGEVWSGVAVATGTAGYYRFCANGTDSEPSDADTTRKSIDGAISTSGAQLNMSSTAITTGATTTIDSFSLALPAS</sequence>
<dbReference type="OrthoDB" id="5455845at2"/>
<dbReference type="eggNOG" id="ENOG50335GX">
    <property type="taxonomic scope" value="Bacteria"/>
</dbReference>
<proteinExistence type="predicted"/>
<protein>
    <submittedName>
        <fullName evidence="1">Uncharacterized protein</fullName>
    </submittedName>
</protein>
<name>I2Q024_9BACT</name>
<dbReference type="EMBL" id="JH600068">
    <property type="protein sequence ID" value="EIG53130.1"/>
    <property type="molecule type" value="Genomic_DNA"/>
</dbReference>
<dbReference type="AlphaFoldDB" id="I2Q024"/>